<dbReference type="SUPFAM" id="SSF103647">
    <property type="entry name" value="TSP type-3 repeat"/>
    <property type="match status" value="1"/>
</dbReference>
<dbReference type="Proteomes" id="UP001597286">
    <property type="component" value="Unassembled WGS sequence"/>
</dbReference>
<feature type="compositionally biased region" description="Low complexity" evidence="1">
    <location>
        <begin position="74"/>
        <end position="111"/>
    </location>
</feature>
<organism evidence="2 3">
    <name type="scientific">Rhodococcus gannanensis</name>
    <dbReference type="NCBI Taxonomy" id="1960308"/>
    <lineage>
        <taxon>Bacteria</taxon>
        <taxon>Bacillati</taxon>
        <taxon>Actinomycetota</taxon>
        <taxon>Actinomycetes</taxon>
        <taxon>Mycobacteriales</taxon>
        <taxon>Nocardiaceae</taxon>
        <taxon>Rhodococcus</taxon>
    </lineage>
</organism>
<reference evidence="3" key="1">
    <citation type="journal article" date="2019" name="Int. J. Syst. Evol. Microbiol.">
        <title>The Global Catalogue of Microorganisms (GCM) 10K type strain sequencing project: providing services to taxonomists for standard genome sequencing and annotation.</title>
        <authorList>
            <consortium name="The Broad Institute Genomics Platform"/>
            <consortium name="The Broad Institute Genome Sequencing Center for Infectious Disease"/>
            <person name="Wu L."/>
            <person name="Ma J."/>
        </authorList>
    </citation>
    <scope>NUCLEOTIDE SEQUENCE [LARGE SCALE GENOMIC DNA]</scope>
    <source>
        <strain evidence="3">DT72</strain>
    </source>
</reference>
<sequence length="306" mass="32136">MSSNQYTDADRAEYEADIDAIATDPTLSPEEKSEALTDRYEEELDAIDASFADGTDAATATTGNAPASESVEEGAATDSAPTDAAETDPATGGEAAVADGAEPADAASAPTYYSPRDVDADGNVDVVYSTVDGVDTVTHLDDDGNVTLTERDVDGNGTYEEASTGVREDGTVRIAEDRDDDGAVDLATFVDPETGNPVRQDVIEGSQITETLLDTVGDGRPDTHLIDTDGDGRFDTVHLDTDADGMVNEILEDTDGDGAFDVYTADADNTGDLETYVTADEAPEGLGNISTYESHFPEGDHYQDQM</sequence>
<dbReference type="EMBL" id="JBHUFB010000004">
    <property type="protein sequence ID" value="MFD1811125.1"/>
    <property type="molecule type" value="Genomic_DNA"/>
</dbReference>
<dbReference type="RefSeq" id="WP_378483679.1">
    <property type="nucleotide sequence ID" value="NZ_JBHUFB010000004.1"/>
</dbReference>
<feature type="compositionally biased region" description="Low complexity" evidence="1">
    <location>
        <begin position="52"/>
        <end position="63"/>
    </location>
</feature>
<keyword evidence="3" id="KW-1185">Reference proteome</keyword>
<protein>
    <submittedName>
        <fullName evidence="2">Uncharacterized protein</fullName>
    </submittedName>
</protein>
<evidence type="ECO:0000313" key="3">
    <source>
        <dbReference type="Proteomes" id="UP001597286"/>
    </source>
</evidence>
<feature type="region of interest" description="Disordered" evidence="1">
    <location>
        <begin position="1"/>
        <end position="120"/>
    </location>
</feature>
<comment type="caution">
    <text evidence="2">The sequence shown here is derived from an EMBL/GenBank/DDBJ whole genome shotgun (WGS) entry which is preliminary data.</text>
</comment>
<gene>
    <name evidence="2" type="ORF">ACFSJG_02755</name>
</gene>
<name>A0ABW4P145_9NOCA</name>
<evidence type="ECO:0000256" key="1">
    <source>
        <dbReference type="SAM" id="MobiDB-lite"/>
    </source>
</evidence>
<dbReference type="InterPro" id="IPR028974">
    <property type="entry name" value="TSP_type-3_rpt"/>
</dbReference>
<feature type="compositionally biased region" description="Basic and acidic residues" evidence="1">
    <location>
        <begin position="29"/>
        <end position="39"/>
    </location>
</feature>
<proteinExistence type="predicted"/>
<accession>A0ABW4P145</accession>
<evidence type="ECO:0000313" key="2">
    <source>
        <dbReference type="EMBL" id="MFD1811125.1"/>
    </source>
</evidence>